<comment type="caution">
    <text evidence="2">The sequence shown here is derived from an EMBL/GenBank/DDBJ whole genome shotgun (WGS) entry which is preliminary data.</text>
</comment>
<evidence type="ECO:0000313" key="2">
    <source>
        <dbReference type="EMBL" id="GAA3391983.1"/>
    </source>
</evidence>
<keyword evidence="1" id="KW-0472">Membrane</keyword>
<keyword evidence="1" id="KW-0812">Transmembrane</keyword>
<evidence type="ECO:0008006" key="4">
    <source>
        <dbReference type="Google" id="ProtNLM"/>
    </source>
</evidence>
<organism evidence="2 3">
    <name type="scientific">Cryptosporangium minutisporangium</name>
    <dbReference type="NCBI Taxonomy" id="113569"/>
    <lineage>
        <taxon>Bacteria</taxon>
        <taxon>Bacillati</taxon>
        <taxon>Actinomycetota</taxon>
        <taxon>Actinomycetes</taxon>
        <taxon>Cryptosporangiales</taxon>
        <taxon>Cryptosporangiaceae</taxon>
        <taxon>Cryptosporangium</taxon>
    </lineage>
</organism>
<gene>
    <name evidence="2" type="ORF">GCM10020369_51940</name>
</gene>
<evidence type="ECO:0000256" key="1">
    <source>
        <dbReference type="SAM" id="Phobius"/>
    </source>
</evidence>
<proteinExistence type="predicted"/>
<sequence>MIDQGLATAAITYVGVLIAVGAVVLLALGAWAVRSPLNEWIQRRHAVRRSDQNTRLGHAPHPAH</sequence>
<feature type="transmembrane region" description="Helical" evidence="1">
    <location>
        <begin position="6"/>
        <end position="33"/>
    </location>
</feature>
<dbReference type="Proteomes" id="UP001501676">
    <property type="component" value="Unassembled WGS sequence"/>
</dbReference>
<keyword evidence="3" id="KW-1185">Reference proteome</keyword>
<name>A0ABP6T4I6_9ACTN</name>
<protein>
    <recommendedName>
        <fullName evidence="4">Heme exporter protein D</fullName>
    </recommendedName>
</protein>
<dbReference type="EMBL" id="BAAAYN010000035">
    <property type="protein sequence ID" value="GAA3391983.1"/>
    <property type="molecule type" value="Genomic_DNA"/>
</dbReference>
<reference evidence="3" key="1">
    <citation type="journal article" date="2019" name="Int. J. Syst. Evol. Microbiol.">
        <title>The Global Catalogue of Microorganisms (GCM) 10K type strain sequencing project: providing services to taxonomists for standard genome sequencing and annotation.</title>
        <authorList>
            <consortium name="The Broad Institute Genomics Platform"/>
            <consortium name="The Broad Institute Genome Sequencing Center for Infectious Disease"/>
            <person name="Wu L."/>
            <person name="Ma J."/>
        </authorList>
    </citation>
    <scope>NUCLEOTIDE SEQUENCE [LARGE SCALE GENOMIC DNA]</scope>
    <source>
        <strain evidence="3">JCM 9458</strain>
    </source>
</reference>
<keyword evidence="1" id="KW-1133">Transmembrane helix</keyword>
<dbReference type="RefSeq" id="WP_345730823.1">
    <property type="nucleotide sequence ID" value="NZ_BAAAYN010000035.1"/>
</dbReference>
<evidence type="ECO:0000313" key="3">
    <source>
        <dbReference type="Proteomes" id="UP001501676"/>
    </source>
</evidence>
<accession>A0ABP6T4I6</accession>